<keyword evidence="3" id="KW-0966">Cell projection</keyword>
<sequence>MRRREVPASAAKEREEFEKEKLRLQGELDGVKNRLSNALNYQEELEQRNTAAEEKIAHLEEVLEEAENNALRTNRLVEHLKSEKESMQSEVDERGVLMKNLEEKMNKMDKTLERKEKQNRDLATKLEAAQKDQEAANARAAQFRDNLDQNNKELEKTKRALADTSRLGSLNEGSKLRNELTKLTKQGAALTKRYQLLEQNKAKADSERDRLRQTLAVMEREVMLDKKQAEADRRTMENLAREKEIMSKNLQTIQAISYWVRELKIEPLLPHSCSISFWSSMERHLGNPVPDQFVRTSLLTVLFRCHNTLDFDPVVALGRNRGPGPTLGSDSALTQVSLKVPVCRYLTEATENLNMLNIQEQNRKKLEHELELNEAQLNKQRLLIRAMQKDKDSCRPDLAPDSDTSLIPFRSQFSSFDLDPDFSRVLNYDSDLVLDFNPDSTLHFVPSFGLDCDSDPTLDFDSYSTLDSIPIKLY</sequence>
<evidence type="ECO:0000313" key="3">
    <source>
        <dbReference type="EMBL" id="GBP61014.1"/>
    </source>
</evidence>
<dbReference type="Proteomes" id="UP000299102">
    <property type="component" value="Unassembled WGS sequence"/>
</dbReference>
<evidence type="ECO:0000256" key="1">
    <source>
        <dbReference type="SAM" id="Coils"/>
    </source>
</evidence>
<evidence type="ECO:0000313" key="4">
    <source>
        <dbReference type="Proteomes" id="UP000299102"/>
    </source>
</evidence>
<reference evidence="3 4" key="1">
    <citation type="journal article" date="2019" name="Commun. Biol.">
        <title>The bagworm genome reveals a unique fibroin gene that provides high tensile strength.</title>
        <authorList>
            <person name="Kono N."/>
            <person name="Nakamura H."/>
            <person name="Ohtoshi R."/>
            <person name="Tomita M."/>
            <person name="Numata K."/>
            <person name="Arakawa K."/>
        </authorList>
    </citation>
    <scope>NUCLEOTIDE SEQUENCE [LARGE SCALE GENOMIC DNA]</scope>
</reference>
<keyword evidence="3" id="KW-0282">Flagellum</keyword>
<accession>A0A4C1XEZ0</accession>
<feature type="coiled-coil region" evidence="1">
    <location>
        <begin position="356"/>
        <end position="385"/>
    </location>
</feature>
<organism evidence="3 4">
    <name type="scientific">Eumeta variegata</name>
    <name type="common">Bagworm moth</name>
    <name type="synonym">Eumeta japonica</name>
    <dbReference type="NCBI Taxonomy" id="151549"/>
    <lineage>
        <taxon>Eukaryota</taxon>
        <taxon>Metazoa</taxon>
        <taxon>Ecdysozoa</taxon>
        <taxon>Arthropoda</taxon>
        <taxon>Hexapoda</taxon>
        <taxon>Insecta</taxon>
        <taxon>Pterygota</taxon>
        <taxon>Neoptera</taxon>
        <taxon>Endopterygota</taxon>
        <taxon>Lepidoptera</taxon>
        <taxon>Glossata</taxon>
        <taxon>Ditrysia</taxon>
        <taxon>Tineoidea</taxon>
        <taxon>Psychidae</taxon>
        <taxon>Oiketicinae</taxon>
        <taxon>Eumeta</taxon>
    </lineage>
</organism>
<dbReference type="EMBL" id="BGZK01000801">
    <property type="protein sequence ID" value="GBP61014.1"/>
    <property type="molecule type" value="Genomic_DNA"/>
</dbReference>
<name>A0A4C1XEZ0_EUMVA</name>
<dbReference type="STRING" id="151549.A0A4C1XEZ0"/>
<dbReference type="OrthoDB" id="264785at2759"/>
<comment type="caution">
    <text evidence="3">The sequence shown here is derived from an EMBL/GenBank/DDBJ whole genome shotgun (WGS) entry which is preliminary data.</text>
</comment>
<gene>
    <name evidence="3" type="primary">Cfap58</name>
    <name evidence="3" type="ORF">EVAR_51781_1</name>
</gene>
<keyword evidence="1" id="KW-0175">Coiled coil</keyword>
<feature type="region of interest" description="Disordered" evidence="2">
    <location>
        <begin position="129"/>
        <end position="151"/>
    </location>
</feature>
<evidence type="ECO:0000256" key="2">
    <source>
        <dbReference type="SAM" id="MobiDB-lite"/>
    </source>
</evidence>
<protein>
    <submittedName>
        <fullName evidence="3">Cilia-and flagella-associated protein 58</fullName>
    </submittedName>
</protein>
<keyword evidence="3" id="KW-0969">Cilium</keyword>
<dbReference type="AlphaFoldDB" id="A0A4C1XEZ0"/>
<keyword evidence="4" id="KW-1185">Reference proteome</keyword>
<proteinExistence type="predicted"/>